<accession>A0A1X7SPU2</accession>
<proteinExistence type="predicted"/>
<organism evidence="1">
    <name type="scientific">Amphimedon queenslandica</name>
    <name type="common">Sponge</name>
    <dbReference type="NCBI Taxonomy" id="400682"/>
    <lineage>
        <taxon>Eukaryota</taxon>
        <taxon>Metazoa</taxon>
        <taxon>Porifera</taxon>
        <taxon>Demospongiae</taxon>
        <taxon>Heteroscleromorpha</taxon>
        <taxon>Haplosclerida</taxon>
        <taxon>Niphatidae</taxon>
        <taxon>Amphimedon</taxon>
    </lineage>
</organism>
<dbReference type="InParanoid" id="A0A1X7SPU2"/>
<evidence type="ECO:0000313" key="1">
    <source>
        <dbReference type="EnsemblMetazoa" id="Aqu2.1.04124_001"/>
    </source>
</evidence>
<dbReference type="AlphaFoldDB" id="A0A1X7SPU2"/>
<name>A0A1X7SPU2_AMPQE</name>
<dbReference type="EnsemblMetazoa" id="Aqu2.1.04124_001">
    <property type="protein sequence ID" value="Aqu2.1.04124_001"/>
    <property type="gene ID" value="Aqu2.1.04124"/>
</dbReference>
<sequence length="99" mass="10695">MAISAMVPQTSWVSNLTPSKNSFVIGNDCRAGRSTTGHGSPLALWPISGNMTLTKAFQETLQTSFWHRGGERPHSHTTPCSRNGSAGVLNGKIIRFQVL</sequence>
<protein>
    <submittedName>
        <fullName evidence="1">Uncharacterized protein</fullName>
    </submittedName>
</protein>
<reference evidence="1" key="1">
    <citation type="submission" date="2017-05" db="UniProtKB">
        <authorList>
            <consortium name="EnsemblMetazoa"/>
        </authorList>
    </citation>
    <scope>IDENTIFICATION</scope>
</reference>